<dbReference type="CDD" id="cd00090">
    <property type="entry name" value="HTH_ARSR"/>
    <property type="match status" value="1"/>
</dbReference>
<proteinExistence type="predicted"/>
<evidence type="ECO:0000259" key="4">
    <source>
        <dbReference type="SMART" id="SM00418"/>
    </source>
</evidence>
<dbReference type="Pfam" id="PF12840">
    <property type="entry name" value="HTH_20"/>
    <property type="match status" value="1"/>
</dbReference>
<accession>A0A561ULE2</accession>
<dbReference type="GO" id="GO:0003700">
    <property type="term" value="F:DNA-binding transcription factor activity"/>
    <property type="evidence" value="ECO:0007669"/>
    <property type="project" value="InterPro"/>
</dbReference>
<dbReference type="InterPro" id="IPR051081">
    <property type="entry name" value="HTH_MetalResp_TranReg"/>
</dbReference>
<keyword evidence="6" id="KW-1185">Reference proteome</keyword>
<evidence type="ECO:0000256" key="2">
    <source>
        <dbReference type="ARBA" id="ARBA00023125"/>
    </source>
</evidence>
<reference evidence="5 6" key="1">
    <citation type="submission" date="2019-06" db="EMBL/GenBank/DDBJ databases">
        <title>Sequencing the genomes of 1000 actinobacteria strains.</title>
        <authorList>
            <person name="Klenk H.-P."/>
        </authorList>
    </citation>
    <scope>NUCLEOTIDE SEQUENCE [LARGE SCALE GENOMIC DNA]</scope>
    <source>
        <strain evidence="5 6">DSM 44826</strain>
    </source>
</reference>
<evidence type="ECO:0000313" key="6">
    <source>
        <dbReference type="Proteomes" id="UP000317940"/>
    </source>
</evidence>
<gene>
    <name evidence="5" type="ORF">FHX73_114048</name>
</gene>
<organism evidence="5 6">
    <name type="scientific">Kitasatospora viridis</name>
    <dbReference type="NCBI Taxonomy" id="281105"/>
    <lineage>
        <taxon>Bacteria</taxon>
        <taxon>Bacillati</taxon>
        <taxon>Actinomycetota</taxon>
        <taxon>Actinomycetes</taxon>
        <taxon>Kitasatosporales</taxon>
        <taxon>Streptomycetaceae</taxon>
        <taxon>Kitasatospora</taxon>
    </lineage>
</organism>
<evidence type="ECO:0000256" key="1">
    <source>
        <dbReference type="ARBA" id="ARBA00023015"/>
    </source>
</evidence>
<dbReference type="RefSeq" id="WP_145906315.1">
    <property type="nucleotide sequence ID" value="NZ_BAAAMZ010000016.1"/>
</dbReference>
<dbReference type="PANTHER" id="PTHR33154:SF15">
    <property type="entry name" value="REGULATORY PROTEIN ARSR"/>
    <property type="match status" value="1"/>
</dbReference>
<feature type="domain" description="HTH arsR-type" evidence="4">
    <location>
        <begin position="18"/>
        <end position="129"/>
    </location>
</feature>
<keyword evidence="2" id="KW-0238">DNA-binding</keyword>
<comment type="caution">
    <text evidence="5">The sequence shown here is derived from an EMBL/GenBank/DDBJ whole genome shotgun (WGS) entry which is preliminary data.</text>
</comment>
<dbReference type="InterPro" id="IPR036390">
    <property type="entry name" value="WH_DNA-bd_sf"/>
</dbReference>
<dbReference type="Proteomes" id="UP000317940">
    <property type="component" value="Unassembled WGS sequence"/>
</dbReference>
<dbReference type="InterPro" id="IPR011991">
    <property type="entry name" value="ArsR-like_HTH"/>
</dbReference>
<dbReference type="OrthoDB" id="7945987at2"/>
<dbReference type="GO" id="GO:0003677">
    <property type="term" value="F:DNA binding"/>
    <property type="evidence" value="ECO:0007669"/>
    <property type="project" value="UniProtKB-KW"/>
</dbReference>
<protein>
    <submittedName>
        <fullName evidence="5">ArsR family transcriptional regulator</fullName>
    </submittedName>
</protein>
<dbReference type="EMBL" id="VIWT01000001">
    <property type="protein sequence ID" value="TWG00179.1"/>
    <property type="molecule type" value="Genomic_DNA"/>
</dbReference>
<sequence length="201" mass="22644">MNEEPTPQRPPGRTVDPRSLRALAHPLRMRILDLLTDEGPATSARLADRLGENTGTVSWHLRHLAEHGFIEEEHGRGTKRERWWRRVRTPLNVNSAELVPDPATSAALDVYKRHYLERSFRRAARALASPVPPEWVGAGNMSDWGDVRMTPAQLSALGAEILEVIRRHVPDPDAPVPPDARPVLIQFQTLSMLDDTDEDPR</sequence>
<dbReference type="InterPro" id="IPR036388">
    <property type="entry name" value="WH-like_DNA-bd_sf"/>
</dbReference>
<dbReference type="InterPro" id="IPR001845">
    <property type="entry name" value="HTH_ArsR_DNA-bd_dom"/>
</dbReference>
<dbReference type="AlphaFoldDB" id="A0A561ULE2"/>
<dbReference type="Gene3D" id="1.10.10.10">
    <property type="entry name" value="Winged helix-like DNA-binding domain superfamily/Winged helix DNA-binding domain"/>
    <property type="match status" value="1"/>
</dbReference>
<dbReference type="SMART" id="SM00418">
    <property type="entry name" value="HTH_ARSR"/>
    <property type="match status" value="1"/>
</dbReference>
<evidence type="ECO:0000313" key="5">
    <source>
        <dbReference type="EMBL" id="TWG00179.1"/>
    </source>
</evidence>
<dbReference type="PANTHER" id="PTHR33154">
    <property type="entry name" value="TRANSCRIPTIONAL REGULATOR, ARSR FAMILY"/>
    <property type="match status" value="1"/>
</dbReference>
<keyword evidence="1" id="KW-0805">Transcription regulation</keyword>
<keyword evidence="3" id="KW-0804">Transcription</keyword>
<dbReference type="SUPFAM" id="SSF46785">
    <property type="entry name" value="Winged helix' DNA-binding domain"/>
    <property type="match status" value="1"/>
</dbReference>
<evidence type="ECO:0000256" key="3">
    <source>
        <dbReference type="ARBA" id="ARBA00023163"/>
    </source>
</evidence>
<name>A0A561ULE2_9ACTN</name>